<evidence type="ECO:0000259" key="1">
    <source>
        <dbReference type="PROSITE" id="PS50878"/>
    </source>
</evidence>
<dbReference type="GO" id="GO:0071897">
    <property type="term" value="P:DNA biosynthetic process"/>
    <property type="evidence" value="ECO:0007669"/>
    <property type="project" value="UniProtKB-ARBA"/>
</dbReference>
<dbReference type="Pfam" id="PF00078">
    <property type="entry name" value="RVT_1"/>
    <property type="match status" value="1"/>
</dbReference>
<dbReference type="EMBL" id="GEBQ01008248">
    <property type="protein sequence ID" value="JAT31729.1"/>
    <property type="molecule type" value="Transcribed_RNA"/>
</dbReference>
<gene>
    <name evidence="3" type="ORF">g.43971</name>
    <name evidence="2" type="ORF">g.43973</name>
</gene>
<evidence type="ECO:0000313" key="2">
    <source>
        <dbReference type="EMBL" id="JAT29246.1"/>
    </source>
</evidence>
<dbReference type="EMBL" id="GEBQ01010731">
    <property type="protein sequence ID" value="JAT29246.1"/>
    <property type="molecule type" value="Transcribed_RNA"/>
</dbReference>
<sequence>MQILEKETKTKKVIIASDFNINLLTGDNQRETFLDIANQFGYKINNKEPTRITCNSVSCIDNILTTSNYGKSQIYNIDPGFSDHNALLITLPHKNIVFKYLKRIRIIDDVNAMYFLNDLQHKIPDICTSDSVDLYYDSFLRTFIMSMNKYFPVKKVQTKSHKKNKWITQGIKISSERKRQLHVEAKTNKNVYFQQYVKKYKKIFKNIVVKAKIMANDIFINKSKNKSKATWSVVRKELGIESNTSEKNNLVVNNQKISNPRKLAEIFNSHFVNVVSLMKIPDVSLAYKLSVVPNMNTTIFNQYPPVTIEEIEKIVLGLNNSMSCGWDDVPIKLLKLAVKVISPTLVNIINLSFSSGIFPSKLKLSEIKPIFKNGLHTDIQNYRPISILSNISKIIEKSINYRLTTFLEHNNLLCKEQYGFRKNLNTEAALISFVHSTLQSLDWSRSTAGVFCDLSRAFDCVNHIILIEKMRELGIGGKALELMKSYLLLRKQRTIISKNSNQVKSNWDFVSYGVPQGSILGPTLFLIYINSLPRTTPKEFILFADDTNVIIKETSISKLKHSIFNTLTELDKWFERNGLKLNQNKTNIIHFKARNAANNELPPCNLNLVDSHKFLGVYVDKNFNWKVHIQLLVNKLSSYRFAFKILKDSVSIDTCKIVYYGYIQTLLRYGIVLWGTSPNFNKVFIAQKNLIRVISKSGFRASCRPLFQKLNMLTLPCLFIYEIVKFVFKNPKIFYQYNKQHSYQTRQRNILNFPIHNLTLFEKSPLYMGIRFFNKLPSKMKKLNELKFLESLKNILLHKAYYNIVEFMEDGNFG</sequence>
<dbReference type="PANTHER" id="PTHR33332">
    <property type="entry name" value="REVERSE TRANSCRIPTASE DOMAIN-CONTAINING PROTEIN"/>
    <property type="match status" value="1"/>
</dbReference>
<dbReference type="AlphaFoldDB" id="A0A1B6LZY6"/>
<accession>A0A1B6LZY6</accession>
<dbReference type="InterPro" id="IPR000477">
    <property type="entry name" value="RT_dom"/>
</dbReference>
<organism evidence="2">
    <name type="scientific">Graphocephala atropunctata</name>
    <dbReference type="NCBI Taxonomy" id="36148"/>
    <lineage>
        <taxon>Eukaryota</taxon>
        <taxon>Metazoa</taxon>
        <taxon>Ecdysozoa</taxon>
        <taxon>Arthropoda</taxon>
        <taxon>Hexapoda</taxon>
        <taxon>Insecta</taxon>
        <taxon>Pterygota</taxon>
        <taxon>Neoptera</taxon>
        <taxon>Paraneoptera</taxon>
        <taxon>Hemiptera</taxon>
        <taxon>Auchenorrhyncha</taxon>
        <taxon>Membracoidea</taxon>
        <taxon>Cicadellidae</taxon>
        <taxon>Cicadellinae</taxon>
        <taxon>Cicadellini</taxon>
        <taxon>Graphocephala</taxon>
    </lineage>
</organism>
<dbReference type="InterPro" id="IPR036691">
    <property type="entry name" value="Endo/exonu/phosph_ase_sf"/>
</dbReference>
<protein>
    <recommendedName>
        <fullName evidence="1">Reverse transcriptase domain-containing protein</fullName>
    </recommendedName>
</protein>
<feature type="domain" description="Reverse transcriptase" evidence="1">
    <location>
        <begin position="351"/>
        <end position="619"/>
    </location>
</feature>
<evidence type="ECO:0000313" key="3">
    <source>
        <dbReference type="EMBL" id="JAT31729.1"/>
    </source>
</evidence>
<dbReference type="Gene3D" id="3.60.10.10">
    <property type="entry name" value="Endonuclease/exonuclease/phosphatase"/>
    <property type="match status" value="1"/>
</dbReference>
<dbReference type="CDD" id="cd01650">
    <property type="entry name" value="RT_nLTR_like"/>
    <property type="match status" value="1"/>
</dbReference>
<reference evidence="2" key="1">
    <citation type="submission" date="2015-11" db="EMBL/GenBank/DDBJ databases">
        <title>De novo transcriptome assembly of four potential Pierce s Disease insect vectors from Arizona vineyards.</title>
        <authorList>
            <person name="Tassone E.E."/>
        </authorList>
    </citation>
    <scope>NUCLEOTIDE SEQUENCE</scope>
</reference>
<dbReference type="SUPFAM" id="SSF56219">
    <property type="entry name" value="DNase I-like"/>
    <property type="match status" value="1"/>
</dbReference>
<name>A0A1B6LZY6_9HEMI</name>
<proteinExistence type="predicted"/>
<dbReference type="PROSITE" id="PS50878">
    <property type="entry name" value="RT_POL"/>
    <property type="match status" value="1"/>
</dbReference>
<dbReference type="SUPFAM" id="SSF56672">
    <property type="entry name" value="DNA/RNA polymerases"/>
    <property type="match status" value="1"/>
</dbReference>
<dbReference type="InterPro" id="IPR043502">
    <property type="entry name" value="DNA/RNA_pol_sf"/>
</dbReference>